<evidence type="ECO:0000313" key="2">
    <source>
        <dbReference type="EMBL" id="KAJ9584341.1"/>
    </source>
</evidence>
<comment type="caution">
    <text evidence="2">The sequence shown here is derived from an EMBL/GenBank/DDBJ whole genome shotgun (WGS) entry which is preliminary data.</text>
</comment>
<dbReference type="AlphaFoldDB" id="A0AAD7ZPV5"/>
<name>A0AAD7ZPV5_DIPPU</name>
<feature type="non-terminal residue" evidence="2">
    <location>
        <position position="98"/>
    </location>
</feature>
<feature type="transmembrane region" description="Helical" evidence="1">
    <location>
        <begin position="24"/>
        <end position="44"/>
    </location>
</feature>
<protein>
    <submittedName>
        <fullName evidence="2">Uncharacterized protein</fullName>
    </submittedName>
</protein>
<sequence length="98" mass="11261">SSYTWHFTYELTSKGSFKKRHCNGIFHLHATIIIFKVSACWPVPLPGALYAAVLLTYTRIACLNLVAASFLLANWAIYGDKMVNYFFILIFRMILPIR</sequence>
<feature type="non-terminal residue" evidence="2">
    <location>
        <position position="1"/>
    </location>
</feature>
<keyword evidence="3" id="KW-1185">Reference proteome</keyword>
<evidence type="ECO:0000256" key="1">
    <source>
        <dbReference type="SAM" id="Phobius"/>
    </source>
</evidence>
<reference evidence="2" key="2">
    <citation type="submission" date="2023-05" db="EMBL/GenBank/DDBJ databases">
        <authorList>
            <person name="Fouks B."/>
        </authorList>
    </citation>
    <scope>NUCLEOTIDE SEQUENCE</scope>
    <source>
        <strain evidence="2">Stay&amp;Tobe</strain>
        <tissue evidence="2">Testes</tissue>
    </source>
</reference>
<gene>
    <name evidence="2" type="ORF">L9F63_021300</name>
</gene>
<organism evidence="2 3">
    <name type="scientific">Diploptera punctata</name>
    <name type="common">Pacific beetle cockroach</name>
    <dbReference type="NCBI Taxonomy" id="6984"/>
    <lineage>
        <taxon>Eukaryota</taxon>
        <taxon>Metazoa</taxon>
        <taxon>Ecdysozoa</taxon>
        <taxon>Arthropoda</taxon>
        <taxon>Hexapoda</taxon>
        <taxon>Insecta</taxon>
        <taxon>Pterygota</taxon>
        <taxon>Neoptera</taxon>
        <taxon>Polyneoptera</taxon>
        <taxon>Dictyoptera</taxon>
        <taxon>Blattodea</taxon>
        <taxon>Blaberoidea</taxon>
        <taxon>Blaberidae</taxon>
        <taxon>Diplopterinae</taxon>
        <taxon>Diploptera</taxon>
    </lineage>
</organism>
<keyword evidence="1" id="KW-0812">Transmembrane</keyword>
<proteinExistence type="predicted"/>
<evidence type="ECO:0000313" key="3">
    <source>
        <dbReference type="Proteomes" id="UP001233999"/>
    </source>
</evidence>
<feature type="transmembrane region" description="Helical" evidence="1">
    <location>
        <begin position="50"/>
        <end position="75"/>
    </location>
</feature>
<reference evidence="2" key="1">
    <citation type="journal article" date="2023" name="IScience">
        <title>Live-bearing cockroach genome reveals convergent evolutionary mechanisms linked to viviparity in insects and beyond.</title>
        <authorList>
            <person name="Fouks B."/>
            <person name="Harrison M.C."/>
            <person name="Mikhailova A.A."/>
            <person name="Marchal E."/>
            <person name="English S."/>
            <person name="Carruthers M."/>
            <person name="Jennings E.C."/>
            <person name="Chiamaka E.L."/>
            <person name="Frigard R.A."/>
            <person name="Pippel M."/>
            <person name="Attardo G.M."/>
            <person name="Benoit J.B."/>
            <person name="Bornberg-Bauer E."/>
            <person name="Tobe S.S."/>
        </authorList>
    </citation>
    <scope>NUCLEOTIDE SEQUENCE</scope>
    <source>
        <strain evidence="2">Stay&amp;Tobe</strain>
    </source>
</reference>
<keyword evidence="1" id="KW-0472">Membrane</keyword>
<keyword evidence="1" id="KW-1133">Transmembrane helix</keyword>
<dbReference type="EMBL" id="JASPKZ010007428">
    <property type="protein sequence ID" value="KAJ9584341.1"/>
    <property type="molecule type" value="Genomic_DNA"/>
</dbReference>
<accession>A0AAD7ZPV5</accession>
<dbReference type="Proteomes" id="UP001233999">
    <property type="component" value="Unassembled WGS sequence"/>
</dbReference>